<reference evidence="1 2" key="1">
    <citation type="submission" date="2023-08" db="EMBL/GenBank/DDBJ databases">
        <title>Implementing the SeqCode for naming new Mesorhizobium species isolated from Vachellia karroo root nodules.</title>
        <authorList>
            <person name="Van Lill M."/>
        </authorList>
    </citation>
    <scope>NUCLEOTIDE SEQUENCE [LARGE SCALE GENOMIC DNA]</scope>
    <source>
        <strain evidence="1 2">MSK 1335</strain>
    </source>
</reference>
<name>A0ABU4ZHT8_9HYPH</name>
<protein>
    <submittedName>
        <fullName evidence="1">Type II toxin-antitoxin system HicB family antitoxin</fullName>
    </submittedName>
</protein>
<sequence>MKNIIEIDGHKTSVSFDPEIGMLRGEFQGLTGGADFYAQNVEQLYAEGAKSLEIFLAICREKGIETAAQAS</sequence>
<dbReference type="RefSeq" id="WP_320232654.1">
    <property type="nucleotide sequence ID" value="NZ_JAVIJF010000006.1"/>
</dbReference>
<evidence type="ECO:0000313" key="2">
    <source>
        <dbReference type="Proteomes" id="UP001276840"/>
    </source>
</evidence>
<organism evidence="1 2">
    <name type="scientific">Mesorhizobium montanum</name>
    <dbReference type="NCBI Taxonomy" id="3072323"/>
    <lineage>
        <taxon>Bacteria</taxon>
        <taxon>Pseudomonadati</taxon>
        <taxon>Pseudomonadota</taxon>
        <taxon>Alphaproteobacteria</taxon>
        <taxon>Hyphomicrobiales</taxon>
        <taxon>Phyllobacteriaceae</taxon>
        <taxon>Mesorhizobium</taxon>
    </lineage>
</organism>
<comment type="caution">
    <text evidence="1">The sequence shown here is derived from an EMBL/GenBank/DDBJ whole genome shotgun (WGS) entry which is preliminary data.</text>
</comment>
<proteinExistence type="predicted"/>
<accession>A0ABU4ZHT8</accession>
<dbReference type="Proteomes" id="UP001276840">
    <property type="component" value="Unassembled WGS sequence"/>
</dbReference>
<keyword evidence="2" id="KW-1185">Reference proteome</keyword>
<evidence type="ECO:0000313" key="1">
    <source>
        <dbReference type="EMBL" id="MDX8524928.1"/>
    </source>
</evidence>
<dbReference type="EMBL" id="JAVIJF010000006">
    <property type="protein sequence ID" value="MDX8524928.1"/>
    <property type="molecule type" value="Genomic_DNA"/>
</dbReference>
<gene>
    <name evidence="1" type="ORF">RFM68_10440</name>
</gene>